<sequence length="106" mass="11985">MEKVEAIRKLISVGRAKDILDFAEGESSYISERSLGAPQEQELRRLWVLAVHHLRFVSEFGVSSSREYKGGKYLTAFPEAFDQWLQAGAPGISNEDFNAFLKDHPL</sequence>
<gene>
    <name evidence="1" type="ORF">J2W43_000145</name>
</gene>
<accession>A0AAW8M2T0</accession>
<name>A0AAW8M2T0_9PSED</name>
<dbReference type="EMBL" id="JAVDVC010000001">
    <property type="protein sequence ID" value="MDR6956182.1"/>
    <property type="molecule type" value="Genomic_DNA"/>
</dbReference>
<reference evidence="1" key="1">
    <citation type="submission" date="2023-07" db="EMBL/GenBank/DDBJ databases">
        <title>Sorghum-associated microbial communities from plants grown in Nebraska, USA.</title>
        <authorList>
            <person name="Schachtman D."/>
        </authorList>
    </citation>
    <scope>NUCLEOTIDE SEQUENCE</scope>
    <source>
        <strain evidence="1">3432</strain>
    </source>
</reference>
<protein>
    <submittedName>
        <fullName evidence="1">Uncharacterized protein</fullName>
    </submittedName>
</protein>
<dbReference type="Proteomes" id="UP001252613">
    <property type="component" value="Unassembled WGS sequence"/>
</dbReference>
<evidence type="ECO:0000313" key="1">
    <source>
        <dbReference type="EMBL" id="MDR6956182.1"/>
    </source>
</evidence>
<organism evidence="1 2">
    <name type="scientific">Pseudomonas brassicacearum</name>
    <dbReference type="NCBI Taxonomy" id="930166"/>
    <lineage>
        <taxon>Bacteria</taxon>
        <taxon>Pseudomonadati</taxon>
        <taxon>Pseudomonadota</taxon>
        <taxon>Gammaproteobacteria</taxon>
        <taxon>Pseudomonadales</taxon>
        <taxon>Pseudomonadaceae</taxon>
        <taxon>Pseudomonas</taxon>
    </lineage>
</organism>
<dbReference type="AlphaFoldDB" id="A0AAW8M2T0"/>
<comment type="caution">
    <text evidence="1">The sequence shown here is derived from an EMBL/GenBank/DDBJ whole genome shotgun (WGS) entry which is preliminary data.</text>
</comment>
<proteinExistence type="predicted"/>
<evidence type="ECO:0000313" key="2">
    <source>
        <dbReference type="Proteomes" id="UP001252613"/>
    </source>
</evidence>
<dbReference type="RefSeq" id="WP_310355541.1">
    <property type="nucleotide sequence ID" value="NZ_JAVDVC010000001.1"/>
</dbReference>